<sequence length="137" mass="15366">MRLLPGDRICVAVASSSSVTLYHRSDIQATTHVSPSNIPIWPSPSQPLHTWRLDTLSGSPQSYSQLYCCKNENTLRLVFTTDRAIYGVIFSCDNDIEFPKVIKLLDFKYAMFGYFSLLSLGYNTAIRSEGTSHSLSH</sequence>
<accession>A0A0C2X9I6</accession>
<keyword evidence="2" id="KW-1185">Reference proteome</keyword>
<dbReference type="EMBL" id="KN831878">
    <property type="protein sequence ID" value="KIM34683.1"/>
    <property type="molecule type" value="Genomic_DNA"/>
</dbReference>
<gene>
    <name evidence="1" type="ORF">M413DRAFT_135251</name>
</gene>
<evidence type="ECO:0000313" key="1">
    <source>
        <dbReference type="EMBL" id="KIM34683.1"/>
    </source>
</evidence>
<dbReference type="AlphaFoldDB" id="A0A0C2X9I6"/>
<protein>
    <submittedName>
        <fullName evidence="1">Uncharacterized protein</fullName>
    </submittedName>
</protein>
<proteinExistence type="predicted"/>
<dbReference type="HOGENOM" id="CLU_1865362_0_0_1"/>
<reference evidence="1 2" key="1">
    <citation type="submission" date="2014-04" db="EMBL/GenBank/DDBJ databases">
        <authorList>
            <consortium name="DOE Joint Genome Institute"/>
            <person name="Kuo A."/>
            <person name="Gay G."/>
            <person name="Dore J."/>
            <person name="Kohler A."/>
            <person name="Nagy L.G."/>
            <person name="Floudas D."/>
            <person name="Copeland A."/>
            <person name="Barry K.W."/>
            <person name="Cichocki N."/>
            <person name="Veneault-Fourrey C."/>
            <person name="LaButti K."/>
            <person name="Lindquist E.A."/>
            <person name="Lipzen A."/>
            <person name="Lundell T."/>
            <person name="Morin E."/>
            <person name="Murat C."/>
            <person name="Sun H."/>
            <person name="Tunlid A."/>
            <person name="Henrissat B."/>
            <person name="Grigoriev I.V."/>
            <person name="Hibbett D.S."/>
            <person name="Martin F."/>
            <person name="Nordberg H.P."/>
            <person name="Cantor M.N."/>
            <person name="Hua S.X."/>
        </authorList>
    </citation>
    <scope>NUCLEOTIDE SEQUENCE [LARGE SCALE GENOMIC DNA]</scope>
    <source>
        <strain evidence="2">h7</strain>
    </source>
</reference>
<reference evidence="2" key="2">
    <citation type="submission" date="2015-01" db="EMBL/GenBank/DDBJ databases">
        <title>Evolutionary Origins and Diversification of the Mycorrhizal Mutualists.</title>
        <authorList>
            <consortium name="DOE Joint Genome Institute"/>
            <consortium name="Mycorrhizal Genomics Consortium"/>
            <person name="Kohler A."/>
            <person name="Kuo A."/>
            <person name="Nagy L.G."/>
            <person name="Floudas D."/>
            <person name="Copeland A."/>
            <person name="Barry K.W."/>
            <person name="Cichocki N."/>
            <person name="Veneault-Fourrey C."/>
            <person name="LaButti K."/>
            <person name="Lindquist E.A."/>
            <person name="Lipzen A."/>
            <person name="Lundell T."/>
            <person name="Morin E."/>
            <person name="Murat C."/>
            <person name="Riley R."/>
            <person name="Ohm R."/>
            <person name="Sun H."/>
            <person name="Tunlid A."/>
            <person name="Henrissat B."/>
            <person name="Grigoriev I.V."/>
            <person name="Hibbett D.S."/>
            <person name="Martin F."/>
        </authorList>
    </citation>
    <scope>NUCLEOTIDE SEQUENCE [LARGE SCALE GENOMIC DNA]</scope>
    <source>
        <strain evidence="2">h7</strain>
    </source>
</reference>
<dbReference type="Proteomes" id="UP000053424">
    <property type="component" value="Unassembled WGS sequence"/>
</dbReference>
<name>A0A0C2X9I6_HEBCY</name>
<evidence type="ECO:0000313" key="2">
    <source>
        <dbReference type="Proteomes" id="UP000053424"/>
    </source>
</evidence>
<organism evidence="1 2">
    <name type="scientific">Hebeloma cylindrosporum</name>
    <dbReference type="NCBI Taxonomy" id="76867"/>
    <lineage>
        <taxon>Eukaryota</taxon>
        <taxon>Fungi</taxon>
        <taxon>Dikarya</taxon>
        <taxon>Basidiomycota</taxon>
        <taxon>Agaricomycotina</taxon>
        <taxon>Agaricomycetes</taxon>
        <taxon>Agaricomycetidae</taxon>
        <taxon>Agaricales</taxon>
        <taxon>Agaricineae</taxon>
        <taxon>Hymenogastraceae</taxon>
        <taxon>Hebeloma</taxon>
    </lineage>
</organism>